<accession>A0A6H9ZDQ6</accession>
<reference evidence="2 3" key="1">
    <citation type="submission" date="2019-09" db="EMBL/GenBank/DDBJ databases">
        <title>Actinomadura physcomitrii sp. nov., a novel actinomycete isolated from moss [Physcomitrium sphaericum (Ludw) Fuernr].</title>
        <authorList>
            <person name="Zhuang X."/>
            <person name="Liu C."/>
        </authorList>
    </citation>
    <scope>NUCLEOTIDE SEQUENCE [LARGE SCALE GENOMIC DNA]</scope>
    <source>
        <strain evidence="2 3">HMC1</strain>
    </source>
</reference>
<dbReference type="OrthoDB" id="4626810at2"/>
<evidence type="ECO:0000313" key="2">
    <source>
        <dbReference type="EMBL" id="KAB2352649.1"/>
    </source>
</evidence>
<sequence length="113" mass="12213">MAQPHDAPTAAELVAAVREFLERDVLGSLEGRTRFHGLVAVNVLGMVERELDLGAAQDQAHAARLAELGFADDAELAAAIREGWLDGRYEELKSALLDATRDKLAVANPSYRS</sequence>
<dbReference type="AlphaFoldDB" id="A0A6H9ZDQ6"/>
<feature type="domain" description="DUF6285" evidence="1">
    <location>
        <begin position="28"/>
        <end position="111"/>
    </location>
</feature>
<dbReference type="InterPro" id="IPR046252">
    <property type="entry name" value="DUF6285"/>
</dbReference>
<gene>
    <name evidence="2" type="ORF">F8566_03110</name>
</gene>
<comment type="caution">
    <text evidence="2">The sequence shown here is derived from an EMBL/GenBank/DDBJ whole genome shotgun (WGS) entry which is preliminary data.</text>
</comment>
<organism evidence="2 3">
    <name type="scientific">Actinomadura rudentiformis</name>
    <dbReference type="NCBI Taxonomy" id="359158"/>
    <lineage>
        <taxon>Bacteria</taxon>
        <taxon>Bacillati</taxon>
        <taxon>Actinomycetota</taxon>
        <taxon>Actinomycetes</taxon>
        <taxon>Streptosporangiales</taxon>
        <taxon>Thermomonosporaceae</taxon>
        <taxon>Actinomadura</taxon>
    </lineage>
</organism>
<dbReference type="Proteomes" id="UP000468735">
    <property type="component" value="Unassembled WGS sequence"/>
</dbReference>
<proteinExistence type="predicted"/>
<dbReference type="EMBL" id="WBMT01000001">
    <property type="protein sequence ID" value="KAB2352649.1"/>
    <property type="molecule type" value="Genomic_DNA"/>
</dbReference>
<protein>
    <recommendedName>
        <fullName evidence="1">DUF6285 domain-containing protein</fullName>
    </recommendedName>
</protein>
<keyword evidence="3" id="KW-1185">Reference proteome</keyword>
<evidence type="ECO:0000313" key="3">
    <source>
        <dbReference type="Proteomes" id="UP000468735"/>
    </source>
</evidence>
<dbReference type="Pfam" id="PF19802">
    <property type="entry name" value="DUF6285"/>
    <property type="match status" value="1"/>
</dbReference>
<dbReference type="RefSeq" id="WP_151557671.1">
    <property type="nucleotide sequence ID" value="NZ_WBMT01000001.1"/>
</dbReference>
<evidence type="ECO:0000259" key="1">
    <source>
        <dbReference type="Pfam" id="PF19802"/>
    </source>
</evidence>
<name>A0A6H9ZDQ6_9ACTN</name>